<evidence type="ECO:0000313" key="8">
    <source>
        <dbReference type="Proteomes" id="UP000037712"/>
    </source>
</evidence>
<feature type="transmembrane region" description="Helical" evidence="5">
    <location>
        <begin position="89"/>
        <end position="108"/>
    </location>
</feature>
<protein>
    <submittedName>
        <fullName evidence="7">MFS transporter</fullName>
    </submittedName>
</protein>
<dbReference type="AlphaFoldDB" id="A0A0M9WLZ7"/>
<feature type="transmembrane region" description="Helical" evidence="5">
    <location>
        <begin position="179"/>
        <end position="198"/>
    </location>
</feature>
<dbReference type="PANTHER" id="PTHR23523:SF2">
    <property type="entry name" value="2-NITROIMIDAZOLE TRANSPORTER"/>
    <property type="match status" value="1"/>
</dbReference>
<evidence type="ECO:0000256" key="3">
    <source>
        <dbReference type="ARBA" id="ARBA00022989"/>
    </source>
</evidence>
<dbReference type="Pfam" id="PF07690">
    <property type="entry name" value="MFS_1"/>
    <property type="match status" value="1"/>
</dbReference>
<evidence type="ECO:0000256" key="4">
    <source>
        <dbReference type="ARBA" id="ARBA00023136"/>
    </source>
</evidence>
<dbReference type="GO" id="GO:0005886">
    <property type="term" value="C:plasma membrane"/>
    <property type="evidence" value="ECO:0007669"/>
    <property type="project" value="UniProtKB-SubCell"/>
</dbReference>
<name>A0A0M9WLZ7_RHORH</name>
<feature type="transmembrane region" description="Helical" evidence="5">
    <location>
        <begin position="290"/>
        <end position="310"/>
    </location>
</feature>
<dbReference type="Gene3D" id="1.20.1250.20">
    <property type="entry name" value="MFS general substrate transporter like domains"/>
    <property type="match status" value="1"/>
</dbReference>
<comment type="caution">
    <text evidence="7">The sequence shown here is derived from an EMBL/GenBank/DDBJ whole genome shotgun (WGS) entry which is preliminary data.</text>
</comment>
<comment type="subcellular location">
    <subcellularLocation>
        <location evidence="1">Cell membrane</location>
        <topology evidence="1">Multi-pass membrane protein</topology>
    </subcellularLocation>
</comment>
<dbReference type="InterPro" id="IPR011701">
    <property type="entry name" value="MFS"/>
</dbReference>
<feature type="transmembrane region" description="Helical" evidence="5">
    <location>
        <begin position="225"/>
        <end position="247"/>
    </location>
</feature>
<dbReference type="InterPro" id="IPR020846">
    <property type="entry name" value="MFS_dom"/>
</dbReference>
<dbReference type="PANTHER" id="PTHR23523">
    <property type="match status" value="1"/>
</dbReference>
<evidence type="ECO:0000313" key="7">
    <source>
        <dbReference type="EMBL" id="KOS53950.1"/>
    </source>
</evidence>
<evidence type="ECO:0000256" key="1">
    <source>
        <dbReference type="ARBA" id="ARBA00004651"/>
    </source>
</evidence>
<dbReference type="GO" id="GO:0022857">
    <property type="term" value="F:transmembrane transporter activity"/>
    <property type="evidence" value="ECO:0007669"/>
    <property type="project" value="InterPro"/>
</dbReference>
<feature type="transmembrane region" description="Helical" evidence="5">
    <location>
        <begin position="259"/>
        <end position="278"/>
    </location>
</feature>
<dbReference type="EMBL" id="AZYO01000086">
    <property type="protein sequence ID" value="KOS53950.1"/>
    <property type="molecule type" value="Genomic_DNA"/>
</dbReference>
<feature type="transmembrane region" description="Helical" evidence="5">
    <location>
        <begin position="348"/>
        <end position="371"/>
    </location>
</feature>
<keyword evidence="2 5" id="KW-0812">Transmembrane</keyword>
<dbReference type="InterPro" id="IPR052524">
    <property type="entry name" value="MFS_Cyanate_Porter"/>
</dbReference>
<feature type="domain" description="Major facilitator superfamily (MFS) profile" evidence="6">
    <location>
        <begin position="24"/>
        <end position="404"/>
    </location>
</feature>
<dbReference type="SUPFAM" id="SSF103473">
    <property type="entry name" value="MFS general substrate transporter"/>
    <property type="match status" value="1"/>
</dbReference>
<evidence type="ECO:0000256" key="2">
    <source>
        <dbReference type="ARBA" id="ARBA00022692"/>
    </source>
</evidence>
<keyword evidence="4 5" id="KW-0472">Membrane</keyword>
<evidence type="ECO:0000259" key="6">
    <source>
        <dbReference type="PROSITE" id="PS50850"/>
    </source>
</evidence>
<evidence type="ECO:0000256" key="5">
    <source>
        <dbReference type="SAM" id="Phobius"/>
    </source>
</evidence>
<feature type="transmembrane region" description="Helical" evidence="5">
    <location>
        <begin position="22"/>
        <end position="43"/>
    </location>
</feature>
<dbReference type="Proteomes" id="UP000037712">
    <property type="component" value="Unassembled WGS sequence"/>
</dbReference>
<dbReference type="InterPro" id="IPR036259">
    <property type="entry name" value="MFS_trans_sf"/>
</dbReference>
<sequence>MICPVVVTGAGSSSTSLLRGRLLVFVAIVMSALTLRLAVTSFSPLAEQIRAELGFAPAVVGVFGMVPTAMFAAFGLLTPAIARRAGLEATALIAMLAAGVGMAARALTHETWTLLAFSALALAGMGVGNVVIPPLVKRYFSDRLAVVSTVYIVGVQIGTALPALAAVPVAEAAGWRWSIGLWAAWAFAAAVPWIVVLHRARGPKPVTRDAAPSAPAPGRVWRSPVAWGMAGMFGMTSLITYSMFTWIPAVLLDAGGSEALGGAMTALFSFVGLAASFVAPAACARMRDPFPLVLVCVVSYAVGFTGLLLAPLTATALWVLAIGVGPTTFPMALTLINLRTRTHAASAALSGFTQGLGYTVACAGPVLVGVLRETTGGWTVPFAFLGGAALVVLIAGRVACRPRYVEDSWGGSGAAPYPAPTRGDDLTETSCRR</sequence>
<dbReference type="PATRIC" id="fig|1441923.3.peg.4964"/>
<dbReference type="PROSITE" id="PS50850">
    <property type="entry name" value="MFS"/>
    <property type="match status" value="1"/>
</dbReference>
<organism evidence="7 8">
    <name type="scientific">Rhodococcus rhodochrous KG-21</name>
    <dbReference type="NCBI Taxonomy" id="1441923"/>
    <lineage>
        <taxon>Bacteria</taxon>
        <taxon>Bacillati</taxon>
        <taxon>Actinomycetota</taxon>
        <taxon>Actinomycetes</taxon>
        <taxon>Mycobacteriales</taxon>
        <taxon>Nocardiaceae</taxon>
        <taxon>Rhodococcus</taxon>
    </lineage>
</organism>
<feature type="transmembrane region" description="Helical" evidence="5">
    <location>
        <begin position="377"/>
        <end position="396"/>
    </location>
</feature>
<feature type="transmembrane region" description="Helical" evidence="5">
    <location>
        <begin position="114"/>
        <end position="132"/>
    </location>
</feature>
<feature type="transmembrane region" description="Helical" evidence="5">
    <location>
        <begin position="316"/>
        <end position="336"/>
    </location>
</feature>
<proteinExistence type="predicted"/>
<reference evidence="7 8" key="1">
    <citation type="journal article" date="2015" name="Genome Announc.">
        <title>Draft Genome Sequence of Rhodococcus rhodochrous Strain KG-21, a Soil Isolate from Oil Fields of Krishna-Godavari Basin, India.</title>
        <authorList>
            <person name="Dawar C."/>
            <person name="Aggarwal R.K."/>
        </authorList>
    </citation>
    <scope>NUCLEOTIDE SEQUENCE [LARGE SCALE GENOMIC DNA]</scope>
    <source>
        <strain evidence="7 8">KG-21</strain>
    </source>
</reference>
<gene>
    <name evidence="7" type="ORF">Z051_22845</name>
</gene>
<keyword evidence="3 5" id="KW-1133">Transmembrane helix</keyword>
<feature type="transmembrane region" description="Helical" evidence="5">
    <location>
        <begin position="144"/>
        <end position="167"/>
    </location>
</feature>
<feature type="transmembrane region" description="Helical" evidence="5">
    <location>
        <begin position="55"/>
        <end position="77"/>
    </location>
</feature>
<accession>A0A0M9WLZ7</accession>
<reference evidence="8" key="2">
    <citation type="submission" date="2015-01" db="EMBL/GenBank/DDBJ databases">
        <title>Draft genome sequence of potential hydrocarbon metabolising strain of Rhodococcus rhodochrous.</title>
        <authorList>
            <person name="Aggarwal R.K."/>
            <person name="Dawar C."/>
        </authorList>
    </citation>
    <scope>NUCLEOTIDE SEQUENCE [LARGE SCALE GENOMIC DNA]</scope>
    <source>
        <strain evidence="8">KG-21</strain>
    </source>
</reference>
<dbReference type="RefSeq" id="WP_054374692.1">
    <property type="nucleotide sequence ID" value="NZ_AZYO01000086.1"/>
</dbReference>